<evidence type="ECO:0000313" key="2">
    <source>
        <dbReference type="Proteomes" id="UP000199532"/>
    </source>
</evidence>
<name>A0A1H6Q836_9BACT</name>
<evidence type="ECO:0000313" key="1">
    <source>
        <dbReference type="EMBL" id="SEI39969.1"/>
    </source>
</evidence>
<dbReference type="AlphaFoldDB" id="A0A1H6Q836"/>
<gene>
    <name evidence="1" type="ORF">SAMN04487995_0398</name>
</gene>
<sequence>MIYFGYLKDYSFQAQRKFNTMSYTTNPTKNEILQNLKDTITLSEKIQKKTDLLGPRSFNEEVKLFANLKIELSEYIKKLNDVLNNARMDEILIDTSQKDIIIYNFRDMSVYLSVVPQHYEGRNFSELKIEIYNGRVNFATRGKGKFSLSISFMAYLFGVDNDLNYCWTYKSMGGINHFNNTEILNKIFKTLIDLYKVDVERHQM</sequence>
<protein>
    <submittedName>
        <fullName evidence="1">Uncharacterized protein</fullName>
    </submittedName>
</protein>
<reference evidence="1 2" key="1">
    <citation type="submission" date="2016-10" db="EMBL/GenBank/DDBJ databases">
        <authorList>
            <person name="de Groot N.N."/>
        </authorList>
    </citation>
    <scope>NUCLEOTIDE SEQUENCE [LARGE SCALE GENOMIC DNA]</scope>
    <source>
        <strain evidence="1 2">DSM 19938</strain>
    </source>
</reference>
<organism evidence="1 2">
    <name type="scientific">Dyadobacter koreensis</name>
    <dbReference type="NCBI Taxonomy" id="408657"/>
    <lineage>
        <taxon>Bacteria</taxon>
        <taxon>Pseudomonadati</taxon>
        <taxon>Bacteroidota</taxon>
        <taxon>Cytophagia</taxon>
        <taxon>Cytophagales</taxon>
        <taxon>Spirosomataceae</taxon>
        <taxon>Dyadobacter</taxon>
    </lineage>
</organism>
<dbReference type="Proteomes" id="UP000199532">
    <property type="component" value="Unassembled WGS sequence"/>
</dbReference>
<accession>A0A1H6Q836</accession>
<keyword evidence="2" id="KW-1185">Reference proteome</keyword>
<proteinExistence type="predicted"/>
<dbReference type="EMBL" id="FNXY01000001">
    <property type="protein sequence ID" value="SEI39969.1"/>
    <property type="molecule type" value="Genomic_DNA"/>
</dbReference>